<organism evidence="2 3">
    <name type="scientific">Neolewinella xylanilytica</name>
    <dbReference type="NCBI Taxonomy" id="1514080"/>
    <lineage>
        <taxon>Bacteria</taxon>
        <taxon>Pseudomonadati</taxon>
        <taxon>Bacteroidota</taxon>
        <taxon>Saprospiria</taxon>
        <taxon>Saprospirales</taxon>
        <taxon>Lewinellaceae</taxon>
        <taxon>Neolewinella</taxon>
    </lineage>
</organism>
<dbReference type="AlphaFoldDB" id="A0A2S6HZZ2"/>
<dbReference type="OrthoDB" id="9793216at2"/>
<dbReference type="EMBL" id="PTJC01000009">
    <property type="protein sequence ID" value="PPK84093.1"/>
    <property type="molecule type" value="Genomic_DNA"/>
</dbReference>
<dbReference type="SUPFAM" id="SSF109854">
    <property type="entry name" value="DinB/YfiT-like putative metalloenzymes"/>
    <property type="match status" value="1"/>
</dbReference>
<dbReference type="Pfam" id="PF12867">
    <property type="entry name" value="DinB_2"/>
    <property type="match status" value="1"/>
</dbReference>
<name>A0A2S6HZZ2_9BACT</name>
<dbReference type="InterPro" id="IPR024775">
    <property type="entry name" value="DinB-like"/>
</dbReference>
<evidence type="ECO:0000313" key="3">
    <source>
        <dbReference type="Proteomes" id="UP000237662"/>
    </source>
</evidence>
<evidence type="ECO:0000259" key="1">
    <source>
        <dbReference type="Pfam" id="PF12867"/>
    </source>
</evidence>
<evidence type="ECO:0000313" key="2">
    <source>
        <dbReference type="EMBL" id="PPK84093.1"/>
    </source>
</evidence>
<proteinExistence type="predicted"/>
<feature type="domain" description="DinB-like" evidence="1">
    <location>
        <begin position="32"/>
        <end position="165"/>
    </location>
</feature>
<dbReference type="RefSeq" id="WP_104421802.1">
    <property type="nucleotide sequence ID" value="NZ_PTJC01000009.1"/>
</dbReference>
<accession>A0A2S6HZZ2</accession>
<dbReference type="InterPro" id="IPR034660">
    <property type="entry name" value="DinB/YfiT-like"/>
</dbReference>
<gene>
    <name evidence="2" type="ORF">CLV84_4243</name>
</gene>
<sequence>MVVTDIHAQEYGAFYAGYLSRVPSPLTLSEALTTSGDMLLEYLYALDPEHADYAYAPDKWTIAQALQHLIDTERIFAYRSLRLGRRDSTPLPGFDQDEYAARADLTHRRFPEMIGEFAGIRQSTVTLFASFTEADLSFIGTASGYPISCRAMGFIIAGHTFHHQRIYVERYGHGKPANAGEENTEG</sequence>
<protein>
    <submittedName>
        <fullName evidence="2">DinB family protein</fullName>
    </submittedName>
</protein>
<reference evidence="2 3" key="1">
    <citation type="submission" date="2018-02" db="EMBL/GenBank/DDBJ databases">
        <title>Genomic Encyclopedia of Archaeal and Bacterial Type Strains, Phase II (KMG-II): from individual species to whole genera.</title>
        <authorList>
            <person name="Goeker M."/>
        </authorList>
    </citation>
    <scope>NUCLEOTIDE SEQUENCE [LARGE SCALE GENOMIC DNA]</scope>
    <source>
        <strain evidence="2 3">DSM 29526</strain>
    </source>
</reference>
<comment type="caution">
    <text evidence="2">The sequence shown here is derived from an EMBL/GenBank/DDBJ whole genome shotgun (WGS) entry which is preliminary data.</text>
</comment>
<dbReference type="Gene3D" id="1.20.120.450">
    <property type="entry name" value="dinb family like domain"/>
    <property type="match status" value="1"/>
</dbReference>
<keyword evidence="3" id="KW-1185">Reference proteome</keyword>
<dbReference type="Proteomes" id="UP000237662">
    <property type="component" value="Unassembled WGS sequence"/>
</dbReference>